<proteinExistence type="predicted"/>
<name>A0A067LZ23_BOTB1</name>
<evidence type="ECO:0000313" key="2">
    <source>
        <dbReference type="EMBL" id="KDQ07630.1"/>
    </source>
</evidence>
<dbReference type="InterPro" id="IPR011333">
    <property type="entry name" value="SKP1/BTB/POZ_sf"/>
</dbReference>
<dbReference type="HOGENOM" id="CLU_060765_0_0_1"/>
<dbReference type="Proteomes" id="UP000027195">
    <property type="component" value="Unassembled WGS sequence"/>
</dbReference>
<evidence type="ECO:0000313" key="3">
    <source>
        <dbReference type="Proteomes" id="UP000027195"/>
    </source>
</evidence>
<keyword evidence="3" id="KW-1185">Reference proteome</keyword>
<dbReference type="AlphaFoldDB" id="A0A067LZ23"/>
<dbReference type="EMBL" id="KL198103">
    <property type="protein sequence ID" value="KDQ07630.1"/>
    <property type="molecule type" value="Genomic_DNA"/>
</dbReference>
<organism evidence="2 3">
    <name type="scientific">Botryobasidium botryosum (strain FD-172 SS1)</name>
    <dbReference type="NCBI Taxonomy" id="930990"/>
    <lineage>
        <taxon>Eukaryota</taxon>
        <taxon>Fungi</taxon>
        <taxon>Dikarya</taxon>
        <taxon>Basidiomycota</taxon>
        <taxon>Agaricomycotina</taxon>
        <taxon>Agaricomycetes</taxon>
        <taxon>Cantharellales</taxon>
        <taxon>Botryobasidiaceae</taxon>
        <taxon>Botryobasidium</taxon>
    </lineage>
</organism>
<evidence type="ECO:0008006" key="4">
    <source>
        <dbReference type="Google" id="ProtNLM"/>
    </source>
</evidence>
<dbReference type="Gene3D" id="3.30.710.10">
    <property type="entry name" value="Potassium Channel Kv1.1, Chain A"/>
    <property type="match status" value="1"/>
</dbReference>
<accession>A0A067LZ23</accession>
<feature type="non-terminal residue" evidence="2">
    <location>
        <position position="1"/>
    </location>
</feature>
<feature type="region of interest" description="Disordered" evidence="1">
    <location>
        <begin position="239"/>
        <end position="270"/>
    </location>
</feature>
<protein>
    <recommendedName>
        <fullName evidence="4">BTB domain-containing protein</fullName>
    </recommendedName>
</protein>
<sequence length="323" mass="36194">MTDFDGTPEPPSHELTVPALNEPEYYPHRLFNNDCVVLALGRRPLLFHIPRFILVEHSPVLRASLGSKGSDGNDFEGASLDDGPIALPDDDPDRFADVLSVYYGPTLAPDLPRTESAMTAFERKTGNLRLASKYGFALAVKHAADDLRGSWSTESGSWRKILINPSRNDVRRAISLINLCRELDIHEFLGCAFYLLCADTKWSESPDLTYEHLRKADILLMRKGIQCLYRQYAEPGRAQALTRGSRNDKISSGRPWPSSAFPSDSKPHEKLPAQGSLGLIPPLKWEEFICSAAAMRCVIQEMGLPYKEVISSPWGNLWAKRRR</sequence>
<reference evidence="3" key="1">
    <citation type="journal article" date="2014" name="Proc. Natl. Acad. Sci. U.S.A.">
        <title>Extensive sampling of basidiomycete genomes demonstrates inadequacy of the white-rot/brown-rot paradigm for wood decay fungi.</title>
        <authorList>
            <person name="Riley R."/>
            <person name="Salamov A.A."/>
            <person name="Brown D.W."/>
            <person name="Nagy L.G."/>
            <person name="Floudas D."/>
            <person name="Held B.W."/>
            <person name="Levasseur A."/>
            <person name="Lombard V."/>
            <person name="Morin E."/>
            <person name="Otillar R."/>
            <person name="Lindquist E.A."/>
            <person name="Sun H."/>
            <person name="LaButti K.M."/>
            <person name="Schmutz J."/>
            <person name="Jabbour D."/>
            <person name="Luo H."/>
            <person name="Baker S.E."/>
            <person name="Pisabarro A.G."/>
            <person name="Walton J.D."/>
            <person name="Blanchette R.A."/>
            <person name="Henrissat B."/>
            <person name="Martin F."/>
            <person name="Cullen D."/>
            <person name="Hibbett D.S."/>
            <person name="Grigoriev I.V."/>
        </authorList>
    </citation>
    <scope>NUCLEOTIDE SEQUENCE [LARGE SCALE GENOMIC DNA]</scope>
    <source>
        <strain evidence="3">FD-172 SS1</strain>
    </source>
</reference>
<dbReference type="InParanoid" id="A0A067LZ23"/>
<evidence type="ECO:0000256" key="1">
    <source>
        <dbReference type="SAM" id="MobiDB-lite"/>
    </source>
</evidence>
<gene>
    <name evidence="2" type="ORF">BOTBODRAFT_596488</name>
</gene>